<dbReference type="AlphaFoldDB" id="F0SNL4"/>
<dbReference type="Proteomes" id="UP000006860">
    <property type="component" value="Chromosome"/>
</dbReference>
<gene>
    <name evidence="2" type="ordered locus">Plabr_0219</name>
</gene>
<evidence type="ECO:0000313" key="2">
    <source>
        <dbReference type="EMBL" id="ADY57848.1"/>
    </source>
</evidence>
<organism evidence="2 3">
    <name type="scientific">Rubinisphaera brasiliensis (strain ATCC 49424 / DSM 5305 / JCM 21570 / IAM 15109 / NBRC 103401 / IFAM 1448)</name>
    <name type="common">Planctomyces brasiliensis</name>
    <dbReference type="NCBI Taxonomy" id="756272"/>
    <lineage>
        <taxon>Bacteria</taxon>
        <taxon>Pseudomonadati</taxon>
        <taxon>Planctomycetota</taxon>
        <taxon>Planctomycetia</taxon>
        <taxon>Planctomycetales</taxon>
        <taxon>Planctomycetaceae</taxon>
        <taxon>Rubinisphaera</taxon>
    </lineage>
</organism>
<dbReference type="InterPro" id="IPR006528">
    <property type="entry name" value="Phage_head_morphogenesis_dom"/>
</dbReference>
<dbReference type="HOGENOM" id="CLU_1214078_0_0_0"/>
<reference evidence="3" key="1">
    <citation type="submission" date="2011-02" db="EMBL/GenBank/DDBJ databases">
        <title>The complete genome of Planctomyces brasiliensis DSM 5305.</title>
        <authorList>
            <person name="Lucas S."/>
            <person name="Copeland A."/>
            <person name="Lapidus A."/>
            <person name="Bruce D."/>
            <person name="Goodwin L."/>
            <person name="Pitluck S."/>
            <person name="Kyrpides N."/>
            <person name="Mavromatis K."/>
            <person name="Pagani I."/>
            <person name="Ivanova N."/>
            <person name="Ovchinnikova G."/>
            <person name="Lu M."/>
            <person name="Detter J.C."/>
            <person name="Han C."/>
            <person name="Land M."/>
            <person name="Hauser L."/>
            <person name="Markowitz V."/>
            <person name="Cheng J.-F."/>
            <person name="Hugenholtz P."/>
            <person name="Woyke T."/>
            <person name="Wu D."/>
            <person name="Tindall B."/>
            <person name="Pomrenke H.G."/>
            <person name="Brambilla E."/>
            <person name="Klenk H.-P."/>
            <person name="Eisen J.A."/>
        </authorList>
    </citation>
    <scope>NUCLEOTIDE SEQUENCE [LARGE SCALE GENOMIC DNA]</scope>
    <source>
        <strain evidence="3">ATCC 49424 / DSM 5305 / JCM 21570 / NBRC 103401 / IFAM 1448</strain>
    </source>
</reference>
<feature type="domain" description="Phage head morphogenesis" evidence="1">
    <location>
        <begin position="119"/>
        <end position="220"/>
    </location>
</feature>
<proteinExistence type="predicted"/>
<protein>
    <recommendedName>
        <fullName evidence="1">Phage head morphogenesis domain-containing protein</fullName>
    </recommendedName>
</protein>
<dbReference type="STRING" id="756272.Plabr_0219"/>
<dbReference type="RefSeq" id="WP_013626592.1">
    <property type="nucleotide sequence ID" value="NC_015174.1"/>
</dbReference>
<evidence type="ECO:0000313" key="3">
    <source>
        <dbReference type="Proteomes" id="UP000006860"/>
    </source>
</evidence>
<dbReference type="KEGG" id="pbs:Plabr_0219"/>
<keyword evidence="3" id="KW-1185">Reference proteome</keyword>
<dbReference type="Pfam" id="PF04233">
    <property type="entry name" value="Phage_Mu_F"/>
    <property type="match status" value="1"/>
</dbReference>
<accession>F0SNL4</accession>
<name>F0SNL4_RUBBR</name>
<dbReference type="EMBL" id="CP002546">
    <property type="protein sequence ID" value="ADY57848.1"/>
    <property type="molecule type" value="Genomic_DNA"/>
</dbReference>
<dbReference type="OrthoDB" id="286575at2"/>
<evidence type="ECO:0000259" key="1">
    <source>
        <dbReference type="Pfam" id="PF04233"/>
    </source>
</evidence>
<sequence length="228" mass="25642">MELPNRDKLEAGFFRRLNGLSRQHRKELEQHLAGTLDYSRVPQAFWERVEKQREDEIAAALVLLFILAGDQMNRSGEMSRKVVADRAELWAGPKAREIATGYVQHSRDRLKRASDDWQKNIQGGDGAELKPPIKETAQDVFSPQRDEAISVTATTEARAAGGEVVSDLVGTKSPDDYWQTEEDSRVCPICSPLNDAKRDVWEAKFPMGPPAHPHCRCQIIYVGQMAEA</sequence>